<keyword evidence="2" id="KW-1185">Reference proteome</keyword>
<organism evidence="1 2">
    <name type="scientific">Nakaseomyces bracarensis</name>
    <dbReference type="NCBI Taxonomy" id="273131"/>
    <lineage>
        <taxon>Eukaryota</taxon>
        <taxon>Fungi</taxon>
        <taxon>Dikarya</taxon>
        <taxon>Ascomycota</taxon>
        <taxon>Saccharomycotina</taxon>
        <taxon>Saccharomycetes</taxon>
        <taxon>Saccharomycetales</taxon>
        <taxon>Saccharomycetaceae</taxon>
        <taxon>Nakaseomyces</taxon>
    </lineage>
</organism>
<evidence type="ECO:0000313" key="2">
    <source>
        <dbReference type="Proteomes" id="UP001623330"/>
    </source>
</evidence>
<gene>
    <name evidence="1" type="ORF">RNJ44_04095</name>
</gene>
<dbReference type="Pfam" id="PF16818">
    <property type="entry name" value="SLM4"/>
    <property type="match status" value="1"/>
</dbReference>
<reference evidence="1 2" key="1">
    <citation type="submission" date="2024-05" db="EMBL/GenBank/DDBJ databases">
        <title>Long read based assembly of the Candida bracarensis genome reveals expanded adhesin content.</title>
        <authorList>
            <person name="Marcet-Houben M."/>
            <person name="Ksiezopolska E."/>
            <person name="Gabaldon T."/>
        </authorList>
    </citation>
    <scope>NUCLEOTIDE SEQUENCE [LARGE SCALE GENOMIC DNA]</scope>
    <source>
        <strain evidence="1 2">CBM6</strain>
    </source>
</reference>
<accession>A0ABR4NTX3</accession>
<protein>
    <submittedName>
        <fullName evidence="1">Protein SLM4</fullName>
    </submittedName>
</protein>
<proteinExistence type="predicted"/>
<dbReference type="InterPro" id="IPR020233">
    <property type="entry name" value="Slm4"/>
</dbReference>
<evidence type="ECO:0000313" key="1">
    <source>
        <dbReference type="EMBL" id="KAL3232179.1"/>
    </source>
</evidence>
<dbReference type="Gene3D" id="3.30.450.30">
    <property type="entry name" value="Dynein light chain 2a, cytoplasmic"/>
    <property type="match status" value="1"/>
</dbReference>
<name>A0ABR4NTX3_9SACH</name>
<dbReference type="Proteomes" id="UP001623330">
    <property type="component" value="Unassembled WGS sequence"/>
</dbReference>
<dbReference type="EMBL" id="JBEVYD010000005">
    <property type="protein sequence ID" value="KAL3232179.1"/>
    <property type="molecule type" value="Genomic_DNA"/>
</dbReference>
<sequence>MSDAQAVMIHSKNTQDLLGRILASKTLSGGVNVPELHSVLLLSADTGSMISYCTSLDIKDNDVVNNLKIMGLLIKDKYFSDENKHCEKGYAISETQSIYTYEVENLHCCATRLEDSDLLYVFLAQKEFPYGLLVMKMKASLKSLDQLIGYKLG</sequence>
<comment type="caution">
    <text evidence="1">The sequence shown here is derived from an EMBL/GenBank/DDBJ whole genome shotgun (WGS) entry which is preliminary data.</text>
</comment>